<dbReference type="GO" id="GO:0000160">
    <property type="term" value="P:phosphorelay signal transduction system"/>
    <property type="evidence" value="ECO:0007669"/>
    <property type="project" value="InterPro"/>
</dbReference>
<dbReference type="CDD" id="cd17535">
    <property type="entry name" value="REC_NarL-like"/>
    <property type="match status" value="1"/>
</dbReference>
<dbReference type="SUPFAM" id="SSF52172">
    <property type="entry name" value="CheY-like"/>
    <property type="match status" value="1"/>
</dbReference>
<evidence type="ECO:0000256" key="4">
    <source>
        <dbReference type="ARBA" id="ARBA00023163"/>
    </source>
</evidence>
<dbReference type="PANTHER" id="PTHR43214:SF24">
    <property type="entry name" value="TRANSCRIPTIONAL REGULATORY PROTEIN NARL-RELATED"/>
    <property type="match status" value="1"/>
</dbReference>
<dbReference type="InterPro" id="IPR039420">
    <property type="entry name" value="WalR-like"/>
</dbReference>
<dbReference type="GO" id="GO:0006355">
    <property type="term" value="P:regulation of DNA-templated transcription"/>
    <property type="evidence" value="ECO:0007669"/>
    <property type="project" value="InterPro"/>
</dbReference>
<dbReference type="EMBL" id="FZOO01000003">
    <property type="protein sequence ID" value="SNS28064.1"/>
    <property type="molecule type" value="Genomic_DNA"/>
</dbReference>
<dbReference type="InterPro" id="IPR001789">
    <property type="entry name" value="Sig_transdc_resp-reg_receiver"/>
</dbReference>
<dbReference type="SUPFAM" id="SSF46894">
    <property type="entry name" value="C-terminal effector domain of the bipartite response regulators"/>
    <property type="match status" value="1"/>
</dbReference>
<keyword evidence="4" id="KW-0804">Transcription</keyword>
<dbReference type="OrthoDB" id="9808843at2"/>
<dbReference type="PROSITE" id="PS50043">
    <property type="entry name" value="HTH_LUXR_2"/>
    <property type="match status" value="1"/>
</dbReference>
<dbReference type="AlphaFoldDB" id="A0A239D861"/>
<dbReference type="Proteomes" id="UP000198373">
    <property type="component" value="Unassembled WGS sequence"/>
</dbReference>
<dbReference type="SMART" id="SM00421">
    <property type="entry name" value="HTH_LUXR"/>
    <property type="match status" value="1"/>
</dbReference>
<evidence type="ECO:0000259" key="7">
    <source>
        <dbReference type="PROSITE" id="PS50110"/>
    </source>
</evidence>
<dbReference type="InterPro" id="IPR016032">
    <property type="entry name" value="Sig_transdc_resp-reg_C-effctor"/>
</dbReference>
<dbReference type="SMART" id="SM00448">
    <property type="entry name" value="REC"/>
    <property type="match status" value="1"/>
</dbReference>
<organism evidence="8 9">
    <name type="scientific">Geodermatophilus pulveris</name>
    <dbReference type="NCBI Taxonomy" id="1564159"/>
    <lineage>
        <taxon>Bacteria</taxon>
        <taxon>Bacillati</taxon>
        <taxon>Actinomycetota</taxon>
        <taxon>Actinomycetes</taxon>
        <taxon>Geodermatophilales</taxon>
        <taxon>Geodermatophilaceae</taxon>
        <taxon>Geodermatophilus</taxon>
    </lineage>
</organism>
<evidence type="ECO:0000256" key="5">
    <source>
        <dbReference type="PROSITE-ProRule" id="PRU00169"/>
    </source>
</evidence>
<evidence type="ECO:0000313" key="8">
    <source>
        <dbReference type="EMBL" id="SNS28064.1"/>
    </source>
</evidence>
<reference evidence="9" key="1">
    <citation type="submission" date="2017-06" db="EMBL/GenBank/DDBJ databases">
        <authorList>
            <person name="Varghese N."/>
            <person name="Submissions S."/>
        </authorList>
    </citation>
    <scope>NUCLEOTIDE SEQUENCE [LARGE SCALE GENOMIC DNA]</scope>
    <source>
        <strain evidence="9">DSM 46839</strain>
    </source>
</reference>
<keyword evidence="3" id="KW-0238">DNA-binding</keyword>
<feature type="modified residue" description="4-aspartylphosphate" evidence="5">
    <location>
        <position position="73"/>
    </location>
</feature>
<dbReference type="PANTHER" id="PTHR43214">
    <property type="entry name" value="TWO-COMPONENT RESPONSE REGULATOR"/>
    <property type="match status" value="1"/>
</dbReference>
<gene>
    <name evidence="8" type="ORF">SAMN06893096_10343</name>
</gene>
<evidence type="ECO:0000259" key="6">
    <source>
        <dbReference type="PROSITE" id="PS50043"/>
    </source>
</evidence>
<dbReference type="Pfam" id="PF00072">
    <property type="entry name" value="Response_reg"/>
    <property type="match status" value="1"/>
</dbReference>
<dbReference type="PRINTS" id="PR00038">
    <property type="entry name" value="HTHLUXR"/>
</dbReference>
<keyword evidence="1 5" id="KW-0597">Phosphoprotein</keyword>
<evidence type="ECO:0000256" key="2">
    <source>
        <dbReference type="ARBA" id="ARBA00023015"/>
    </source>
</evidence>
<dbReference type="InterPro" id="IPR000792">
    <property type="entry name" value="Tscrpt_reg_LuxR_C"/>
</dbReference>
<dbReference type="Pfam" id="PF00196">
    <property type="entry name" value="GerE"/>
    <property type="match status" value="1"/>
</dbReference>
<proteinExistence type="predicted"/>
<evidence type="ECO:0000256" key="1">
    <source>
        <dbReference type="ARBA" id="ARBA00022553"/>
    </source>
</evidence>
<dbReference type="GO" id="GO:0003677">
    <property type="term" value="F:DNA binding"/>
    <property type="evidence" value="ECO:0007669"/>
    <property type="project" value="UniProtKB-KW"/>
</dbReference>
<evidence type="ECO:0000256" key="3">
    <source>
        <dbReference type="ARBA" id="ARBA00023125"/>
    </source>
</evidence>
<keyword evidence="9" id="KW-1185">Reference proteome</keyword>
<sequence>MARAGAVSAQRRRNGRGAVTVRVLLVDDQDLVRAGFGMILGVEPDLQVVGEAADGAGAVRAARELAPDVVLMDVQMPGTDGLTATREVVATTDSAVVILTTFDRDDYLFAALEAGASGFLLKNAVPEDLVAAVRLVAAGEALLAPAVTRRVIERFAQRPGRAARPDLLAGLTEREREVLTLVARGESNAEIAQRLVLGEATVKTHVSRVLAKLGLRDRVQAVVHAYETGLVQPGEFPPPRG</sequence>
<name>A0A239D861_9ACTN</name>
<dbReference type="PROSITE" id="PS50110">
    <property type="entry name" value="RESPONSE_REGULATORY"/>
    <property type="match status" value="1"/>
</dbReference>
<feature type="domain" description="Response regulatory" evidence="7">
    <location>
        <begin position="22"/>
        <end position="137"/>
    </location>
</feature>
<dbReference type="Gene3D" id="3.40.50.2300">
    <property type="match status" value="1"/>
</dbReference>
<evidence type="ECO:0000313" key="9">
    <source>
        <dbReference type="Proteomes" id="UP000198373"/>
    </source>
</evidence>
<protein>
    <submittedName>
        <fullName evidence="8">Two component transcriptional regulator, LuxR family</fullName>
    </submittedName>
</protein>
<feature type="domain" description="HTH luxR-type" evidence="6">
    <location>
        <begin position="164"/>
        <end position="229"/>
    </location>
</feature>
<dbReference type="CDD" id="cd06170">
    <property type="entry name" value="LuxR_C_like"/>
    <property type="match status" value="1"/>
</dbReference>
<dbReference type="InterPro" id="IPR011006">
    <property type="entry name" value="CheY-like_superfamily"/>
</dbReference>
<dbReference type="PROSITE" id="PS00622">
    <property type="entry name" value="HTH_LUXR_1"/>
    <property type="match status" value="1"/>
</dbReference>
<keyword evidence="2" id="KW-0805">Transcription regulation</keyword>
<accession>A0A239D861</accession>
<dbReference type="InterPro" id="IPR058245">
    <property type="entry name" value="NreC/VraR/RcsB-like_REC"/>
</dbReference>